<feature type="transmembrane region" description="Helical" evidence="1">
    <location>
        <begin position="88"/>
        <end position="111"/>
    </location>
</feature>
<keyword evidence="1" id="KW-0812">Transmembrane</keyword>
<dbReference type="Proteomes" id="UP000706151">
    <property type="component" value="Unassembled WGS sequence"/>
</dbReference>
<proteinExistence type="predicted"/>
<evidence type="ECO:0000313" key="2">
    <source>
        <dbReference type="EMBL" id="MBK7954118.1"/>
    </source>
</evidence>
<feature type="transmembrane region" description="Helical" evidence="1">
    <location>
        <begin position="283"/>
        <end position="309"/>
    </location>
</feature>
<evidence type="ECO:0000313" key="3">
    <source>
        <dbReference type="Proteomes" id="UP000706151"/>
    </source>
</evidence>
<feature type="transmembrane region" description="Helical" evidence="1">
    <location>
        <begin position="246"/>
        <end position="271"/>
    </location>
</feature>
<gene>
    <name evidence="2" type="ORF">IPK02_09255</name>
</gene>
<keyword evidence="1" id="KW-1133">Transmembrane helix</keyword>
<keyword evidence="1" id="KW-0472">Membrane</keyword>
<reference evidence="2 3" key="1">
    <citation type="submission" date="2020-10" db="EMBL/GenBank/DDBJ databases">
        <title>Connecting structure to function with the recovery of over 1000 high-quality activated sludge metagenome-assembled genomes encoding full-length rRNA genes using long-read sequencing.</title>
        <authorList>
            <person name="Singleton C.M."/>
            <person name="Petriglieri F."/>
            <person name="Kristensen J.M."/>
            <person name="Kirkegaard R.H."/>
            <person name="Michaelsen T.Y."/>
            <person name="Andersen M.H."/>
            <person name="Karst S.M."/>
            <person name="Dueholm M.S."/>
            <person name="Nielsen P.H."/>
            <person name="Albertsen M."/>
        </authorList>
    </citation>
    <scope>NUCLEOTIDE SEQUENCE [LARGE SCALE GENOMIC DNA]</scope>
    <source>
        <strain evidence="2">Fred_18-Q3-R57-64_BAT3C.720</strain>
    </source>
</reference>
<feature type="transmembrane region" description="Helical" evidence="1">
    <location>
        <begin position="321"/>
        <end position="341"/>
    </location>
</feature>
<feature type="transmembrane region" description="Helical" evidence="1">
    <location>
        <begin position="194"/>
        <end position="214"/>
    </location>
</feature>
<sequence>MLIYLGLSAVATWVAAFAMLLAADPSPPAIAHLVFAVGIMPLIFGAITHFVPVLTRSAGAHRAVLLAPLLLQLAAALAFLAFTGELPAATVPAAAAAALLIATLFAGWLLLRARRTLGRPHPGWRWYLTAIVFLCLALLLVPAIHWWPEARQELRLLHLHLNVLGLVGMTALGTLQVLLPTVLSGPDADAAKRLRSDLAVAAGGVLLVSSGAAFSPPLALLGALMLFSVAFKTALAWWLRYGWKTLLLNAAAAPLAGALAAFLLLLAFGVAHALAVLDGRDAIAAFVVGFLLPLVTGALTQLLPVWCCPGRGTATRAQMRAALRSGGVWRTLLLVLAGVLLGLGIKAAIWLAAAAMLSFVIALLQSLPSIGKKDGAG</sequence>
<name>A0A935W4P3_9PROT</name>
<dbReference type="AlphaFoldDB" id="A0A935W4P3"/>
<feature type="transmembrane region" description="Helical" evidence="1">
    <location>
        <begin position="123"/>
        <end position="147"/>
    </location>
</feature>
<feature type="transmembrane region" description="Helical" evidence="1">
    <location>
        <begin position="63"/>
        <end position="82"/>
    </location>
</feature>
<accession>A0A935W4P3</accession>
<feature type="transmembrane region" description="Helical" evidence="1">
    <location>
        <begin position="220"/>
        <end position="239"/>
    </location>
</feature>
<feature type="transmembrane region" description="Helical" evidence="1">
    <location>
        <begin position="347"/>
        <end position="364"/>
    </location>
</feature>
<feature type="transmembrane region" description="Helical" evidence="1">
    <location>
        <begin position="159"/>
        <end position="182"/>
    </location>
</feature>
<comment type="caution">
    <text evidence="2">The sequence shown here is derived from an EMBL/GenBank/DDBJ whole genome shotgun (WGS) entry which is preliminary data.</text>
</comment>
<protein>
    <submittedName>
        <fullName evidence="2">Uncharacterized protein</fullName>
    </submittedName>
</protein>
<organism evidence="2 3">
    <name type="scientific">Candidatus Accumulibacter affinis</name>
    <dbReference type="NCBI Taxonomy" id="2954384"/>
    <lineage>
        <taxon>Bacteria</taxon>
        <taxon>Pseudomonadati</taxon>
        <taxon>Pseudomonadota</taxon>
        <taxon>Betaproteobacteria</taxon>
        <taxon>Candidatus Accumulibacter</taxon>
    </lineage>
</organism>
<feature type="transmembrane region" description="Helical" evidence="1">
    <location>
        <begin position="32"/>
        <end position="51"/>
    </location>
</feature>
<dbReference type="EMBL" id="JADJOT010000008">
    <property type="protein sequence ID" value="MBK7954118.1"/>
    <property type="molecule type" value="Genomic_DNA"/>
</dbReference>
<evidence type="ECO:0000256" key="1">
    <source>
        <dbReference type="SAM" id="Phobius"/>
    </source>
</evidence>